<evidence type="ECO:0000313" key="3">
    <source>
        <dbReference type="Proteomes" id="UP001159363"/>
    </source>
</evidence>
<dbReference type="Proteomes" id="UP001159363">
    <property type="component" value="Chromosome 8"/>
</dbReference>
<dbReference type="EMBL" id="JARBHB010000009">
    <property type="protein sequence ID" value="KAJ8875753.1"/>
    <property type="molecule type" value="Genomic_DNA"/>
</dbReference>
<reference evidence="2 3" key="1">
    <citation type="submission" date="2023-02" db="EMBL/GenBank/DDBJ databases">
        <title>LHISI_Scaffold_Assembly.</title>
        <authorList>
            <person name="Stuart O.P."/>
            <person name="Cleave R."/>
            <person name="Magrath M.J.L."/>
            <person name="Mikheyev A.S."/>
        </authorList>
    </citation>
    <scope>NUCLEOTIDE SEQUENCE [LARGE SCALE GENOMIC DNA]</scope>
    <source>
        <strain evidence="2">Daus_M_001</strain>
        <tissue evidence="2">Leg muscle</tissue>
    </source>
</reference>
<feature type="compositionally biased region" description="Polar residues" evidence="1">
    <location>
        <begin position="68"/>
        <end position="87"/>
    </location>
</feature>
<feature type="compositionally biased region" description="Polar residues" evidence="1">
    <location>
        <begin position="149"/>
        <end position="171"/>
    </location>
</feature>
<proteinExistence type="predicted"/>
<comment type="caution">
    <text evidence="2">The sequence shown here is derived from an EMBL/GenBank/DDBJ whole genome shotgun (WGS) entry which is preliminary data.</text>
</comment>
<sequence>MMEFLTSKQAQPLTRPIPEDRNMNVVINNLPSDMQIEEIKEELEHLGYQVLNNADDAKSMRTMATTVAGSSPVSSVPENTGQTSAQYHDQPHRHVRTEERPILAAAKIAPLAYNMNNDKPNRPPKPKPGFTLNPAEFQELKLPKKSAWQMHQQPNAAADGHQSTSGTQYSQKLRGPSSSQSRQPQLE</sequence>
<keyword evidence="3" id="KW-1185">Reference proteome</keyword>
<evidence type="ECO:0000256" key="1">
    <source>
        <dbReference type="SAM" id="MobiDB-lite"/>
    </source>
</evidence>
<feature type="compositionally biased region" description="Low complexity" evidence="1">
    <location>
        <begin position="176"/>
        <end position="187"/>
    </location>
</feature>
<organism evidence="2 3">
    <name type="scientific">Dryococelus australis</name>
    <dbReference type="NCBI Taxonomy" id="614101"/>
    <lineage>
        <taxon>Eukaryota</taxon>
        <taxon>Metazoa</taxon>
        <taxon>Ecdysozoa</taxon>
        <taxon>Arthropoda</taxon>
        <taxon>Hexapoda</taxon>
        <taxon>Insecta</taxon>
        <taxon>Pterygota</taxon>
        <taxon>Neoptera</taxon>
        <taxon>Polyneoptera</taxon>
        <taxon>Phasmatodea</taxon>
        <taxon>Verophasmatodea</taxon>
        <taxon>Anareolatae</taxon>
        <taxon>Phasmatidae</taxon>
        <taxon>Eurycanthinae</taxon>
        <taxon>Dryococelus</taxon>
    </lineage>
</organism>
<protein>
    <submittedName>
        <fullName evidence="2">Uncharacterized protein</fullName>
    </submittedName>
</protein>
<name>A0ABQ9GUS6_9NEOP</name>
<accession>A0ABQ9GUS6</accession>
<evidence type="ECO:0000313" key="2">
    <source>
        <dbReference type="EMBL" id="KAJ8875753.1"/>
    </source>
</evidence>
<feature type="region of interest" description="Disordered" evidence="1">
    <location>
        <begin position="114"/>
        <end position="187"/>
    </location>
</feature>
<gene>
    <name evidence="2" type="ORF">PR048_023652</name>
</gene>
<feature type="region of interest" description="Disordered" evidence="1">
    <location>
        <begin position="68"/>
        <end position="94"/>
    </location>
</feature>